<accession>A0AAE6JFY1</accession>
<evidence type="ECO:0000313" key="3">
    <source>
        <dbReference type="Proteomes" id="UP000250557"/>
    </source>
</evidence>
<dbReference type="AlphaFoldDB" id="A0AAE6JFY1"/>
<dbReference type="EMBL" id="CP071880">
    <property type="protein sequence ID" value="QTE52445.1"/>
    <property type="molecule type" value="Genomic_DNA"/>
</dbReference>
<dbReference type="Proteomes" id="UP000250557">
    <property type="component" value="Chromosome"/>
</dbReference>
<reference evidence="2 4" key="2">
    <citation type="submission" date="2021-03" db="EMBL/GenBank/DDBJ databases">
        <title>Mucilaginibacter strains isolated from gold and copper mining confer multi heavy-metal resistance.</title>
        <authorList>
            <person name="Li Y."/>
        </authorList>
    </citation>
    <scope>NUCLEOTIDE SEQUENCE [LARGE SCALE GENOMIC DNA]</scope>
    <source>
        <strain evidence="2 4">P2-4</strain>
    </source>
</reference>
<evidence type="ECO:0000313" key="1">
    <source>
        <dbReference type="EMBL" id="QEM05037.1"/>
    </source>
</evidence>
<organism evidence="1 3">
    <name type="scientific">Mucilaginibacter rubeus</name>
    <dbReference type="NCBI Taxonomy" id="2027860"/>
    <lineage>
        <taxon>Bacteria</taxon>
        <taxon>Pseudomonadati</taxon>
        <taxon>Bacteroidota</taxon>
        <taxon>Sphingobacteriia</taxon>
        <taxon>Sphingobacteriales</taxon>
        <taxon>Sphingobacteriaceae</taxon>
        <taxon>Mucilaginibacter</taxon>
    </lineage>
</organism>
<proteinExistence type="predicted"/>
<protein>
    <submittedName>
        <fullName evidence="1">DUF748 domain-containing protein</fullName>
    </submittedName>
</protein>
<dbReference type="RefSeq" id="WP_112653282.1">
    <property type="nucleotide sequence ID" value="NZ_CP043451.1"/>
</dbReference>
<keyword evidence="4" id="KW-1185">Reference proteome</keyword>
<name>A0AAE6JFY1_9SPHI</name>
<evidence type="ECO:0000313" key="2">
    <source>
        <dbReference type="EMBL" id="QTE52445.1"/>
    </source>
</evidence>
<evidence type="ECO:0000313" key="4">
    <source>
        <dbReference type="Proteomes" id="UP000663940"/>
    </source>
</evidence>
<sequence length="152" mass="16534">MSKEPSKDSWTKALKALMPMTINRLQVNKGKFAYLDLSKKPITNLHIDDMQLTALNLANVQKTNKALPSHVSLTGTSIGGGQLKSDMDVNVLKEIPDLDLGMALKGSNLLSLNAFFEGNAKIDVERGNIDIFSKFTLKDGEMNGTLSPLSVT</sequence>
<gene>
    <name evidence="1" type="ORF">DIU31_016495</name>
    <name evidence="2" type="ORF">J3L21_11005</name>
</gene>
<dbReference type="EMBL" id="CP043451">
    <property type="protein sequence ID" value="QEM05037.1"/>
    <property type="molecule type" value="Genomic_DNA"/>
</dbReference>
<dbReference type="Proteomes" id="UP000663940">
    <property type="component" value="Chromosome"/>
</dbReference>
<reference evidence="1 3" key="1">
    <citation type="submission" date="2019-08" db="EMBL/GenBank/DDBJ databases">
        <title>Comparative genome analysis confer to the adaptation heavy metal polluted environment.</title>
        <authorList>
            <person name="Li Y."/>
        </authorList>
    </citation>
    <scope>NUCLEOTIDE SEQUENCE [LARGE SCALE GENOMIC DNA]</scope>
    <source>
        <strain evidence="1 3">P2</strain>
    </source>
</reference>